<dbReference type="Proteomes" id="UP000738349">
    <property type="component" value="Unassembled WGS sequence"/>
</dbReference>
<dbReference type="AlphaFoldDB" id="A0A9P9EB70"/>
<dbReference type="InterPro" id="IPR053157">
    <property type="entry name" value="Sterol_Uptake_Regulator"/>
</dbReference>
<proteinExistence type="predicted"/>
<keyword evidence="1" id="KW-0539">Nucleus</keyword>
<dbReference type="OrthoDB" id="5350673at2759"/>
<comment type="caution">
    <text evidence="2">The sequence shown here is derived from an EMBL/GenBank/DDBJ whole genome shotgun (WGS) entry which is preliminary data.</text>
</comment>
<dbReference type="PANTHER" id="PTHR47784">
    <property type="entry name" value="STEROL UPTAKE CONTROL PROTEIN 2"/>
    <property type="match status" value="1"/>
</dbReference>
<evidence type="ECO:0000313" key="2">
    <source>
        <dbReference type="EMBL" id="KAH7134273.1"/>
    </source>
</evidence>
<dbReference type="EMBL" id="JAGMUV010000014">
    <property type="protein sequence ID" value="KAH7134273.1"/>
    <property type="molecule type" value="Genomic_DNA"/>
</dbReference>
<name>A0A9P9EB70_9HYPO</name>
<organism evidence="2 3">
    <name type="scientific">Dactylonectria macrodidyma</name>
    <dbReference type="NCBI Taxonomy" id="307937"/>
    <lineage>
        <taxon>Eukaryota</taxon>
        <taxon>Fungi</taxon>
        <taxon>Dikarya</taxon>
        <taxon>Ascomycota</taxon>
        <taxon>Pezizomycotina</taxon>
        <taxon>Sordariomycetes</taxon>
        <taxon>Hypocreomycetidae</taxon>
        <taxon>Hypocreales</taxon>
        <taxon>Nectriaceae</taxon>
        <taxon>Dactylonectria</taxon>
    </lineage>
</organism>
<dbReference type="InterPro" id="IPR021858">
    <property type="entry name" value="Fun_TF"/>
</dbReference>
<dbReference type="Pfam" id="PF11951">
    <property type="entry name" value="Fungal_trans_2"/>
    <property type="match status" value="1"/>
</dbReference>
<dbReference type="GO" id="GO:0001228">
    <property type="term" value="F:DNA-binding transcription activator activity, RNA polymerase II-specific"/>
    <property type="evidence" value="ECO:0007669"/>
    <property type="project" value="TreeGrafter"/>
</dbReference>
<protein>
    <submittedName>
        <fullName evidence="2">Uncharacterized protein</fullName>
    </submittedName>
</protein>
<keyword evidence="3" id="KW-1185">Reference proteome</keyword>
<reference evidence="2" key="1">
    <citation type="journal article" date="2021" name="Nat. Commun.">
        <title>Genetic determinants of endophytism in the Arabidopsis root mycobiome.</title>
        <authorList>
            <person name="Mesny F."/>
            <person name="Miyauchi S."/>
            <person name="Thiergart T."/>
            <person name="Pickel B."/>
            <person name="Atanasova L."/>
            <person name="Karlsson M."/>
            <person name="Huettel B."/>
            <person name="Barry K.W."/>
            <person name="Haridas S."/>
            <person name="Chen C."/>
            <person name="Bauer D."/>
            <person name="Andreopoulos W."/>
            <person name="Pangilinan J."/>
            <person name="LaButti K."/>
            <person name="Riley R."/>
            <person name="Lipzen A."/>
            <person name="Clum A."/>
            <person name="Drula E."/>
            <person name="Henrissat B."/>
            <person name="Kohler A."/>
            <person name="Grigoriev I.V."/>
            <person name="Martin F.M."/>
            <person name="Hacquard S."/>
        </authorList>
    </citation>
    <scope>NUCLEOTIDE SEQUENCE</scope>
    <source>
        <strain evidence="2">MPI-CAGE-AT-0147</strain>
    </source>
</reference>
<evidence type="ECO:0000256" key="1">
    <source>
        <dbReference type="ARBA" id="ARBA00023242"/>
    </source>
</evidence>
<sequence length="280" mass="31164">MFHMELLLHFSFAIYVPELDEDSSATSLILKTALTAPYLMHEVLALSARHLATIRPDNSGWYLHQAVDLQTKALTLFNNSHPNDSQDASVTRLLFSSILGRHILIDALAYRGPEFSQFLGRFIQGVRVHRGTRAVTQAHGWEDLLNSEIGPLMAKGIDLQRLQDPTPLHPHSQKLISQASSLSADERLACGTAVRMIETALDDVKSSDTSLFGLRIIFVWPILLPDEFLRLLEHQVPEAIAILGRYADLLQAGRHLWQIQDAGTYLSSIISDFSGSSEGM</sequence>
<evidence type="ECO:0000313" key="3">
    <source>
        <dbReference type="Proteomes" id="UP000738349"/>
    </source>
</evidence>
<gene>
    <name evidence="2" type="ORF">EDB81DRAFT_803542</name>
</gene>
<dbReference type="PANTHER" id="PTHR47784:SF4">
    <property type="entry name" value="ZN(II)2CYS6 TRANSCRIPTION FACTOR (EUROFUNG)"/>
    <property type="match status" value="1"/>
</dbReference>
<accession>A0A9P9EB70</accession>